<evidence type="ECO:0000313" key="4">
    <source>
        <dbReference type="Proteomes" id="UP001338125"/>
    </source>
</evidence>
<evidence type="ECO:0000259" key="2">
    <source>
        <dbReference type="Pfam" id="PF24864"/>
    </source>
</evidence>
<dbReference type="PANTHER" id="PTHR42085">
    <property type="entry name" value="F-BOX DOMAIN-CONTAINING PROTEIN"/>
    <property type="match status" value="1"/>
</dbReference>
<feature type="domain" description="DUF7730" evidence="2">
    <location>
        <begin position="47"/>
        <end position="173"/>
    </location>
</feature>
<dbReference type="EMBL" id="JAVFKD010000015">
    <property type="protein sequence ID" value="KAK5988925.1"/>
    <property type="molecule type" value="Genomic_DNA"/>
</dbReference>
<keyword evidence="4" id="KW-1185">Reference proteome</keyword>
<evidence type="ECO:0000313" key="3">
    <source>
        <dbReference type="EMBL" id="KAK5988925.1"/>
    </source>
</evidence>
<proteinExistence type="predicted"/>
<reference evidence="3 4" key="1">
    <citation type="submission" date="2024-01" db="EMBL/GenBank/DDBJ databases">
        <title>Complete genome of Cladobotryum mycophilum ATHUM6906.</title>
        <authorList>
            <person name="Christinaki A.C."/>
            <person name="Myridakis A.I."/>
            <person name="Kouvelis V.N."/>
        </authorList>
    </citation>
    <scope>NUCLEOTIDE SEQUENCE [LARGE SCALE GENOMIC DNA]</scope>
    <source>
        <strain evidence="3 4">ATHUM6906</strain>
    </source>
</reference>
<evidence type="ECO:0000256" key="1">
    <source>
        <dbReference type="SAM" id="MobiDB-lite"/>
    </source>
</evidence>
<feature type="region of interest" description="Disordered" evidence="1">
    <location>
        <begin position="1"/>
        <end position="39"/>
    </location>
</feature>
<feature type="compositionally biased region" description="Polar residues" evidence="1">
    <location>
        <begin position="1"/>
        <end position="17"/>
    </location>
</feature>
<dbReference type="InterPro" id="IPR056632">
    <property type="entry name" value="DUF7730"/>
</dbReference>
<name>A0ABR0SAV2_9HYPO</name>
<gene>
    <name evidence="3" type="ORF">PT974_10422</name>
</gene>
<dbReference type="Pfam" id="PF24864">
    <property type="entry name" value="DUF7730"/>
    <property type="match status" value="1"/>
</dbReference>
<dbReference type="InterPro" id="IPR038883">
    <property type="entry name" value="AN11006-like"/>
</dbReference>
<dbReference type="Proteomes" id="UP001338125">
    <property type="component" value="Unassembled WGS sequence"/>
</dbReference>
<dbReference type="PANTHER" id="PTHR42085:SF2">
    <property type="entry name" value="F-BOX DOMAIN-CONTAINING PROTEIN"/>
    <property type="match status" value="1"/>
</dbReference>
<comment type="caution">
    <text evidence="3">The sequence shown here is derived from an EMBL/GenBank/DDBJ whole genome shotgun (WGS) entry which is preliminary data.</text>
</comment>
<organism evidence="3 4">
    <name type="scientific">Cladobotryum mycophilum</name>
    <dbReference type="NCBI Taxonomy" id="491253"/>
    <lineage>
        <taxon>Eukaryota</taxon>
        <taxon>Fungi</taxon>
        <taxon>Dikarya</taxon>
        <taxon>Ascomycota</taxon>
        <taxon>Pezizomycotina</taxon>
        <taxon>Sordariomycetes</taxon>
        <taxon>Hypocreomycetidae</taxon>
        <taxon>Hypocreales</taxon>
        <taxon>Hypocreaceae</taxon>
        <taxon>Cladobotryum</taxon>
    </lineage>
</organism>
<sequence length="448" mass="52474">MEDTFTSQPPDYNGRSNTESHHSPSSHISDSNAVQSRPPARSRCGNKLFQCLPVEIRCIIWEYVLFSNGNTITPSRRLYSCYSEERVPIEARFSPPLDRFNSKGKSIKHLNAILQTCRLFWLDQETHMLFYKHHTFEFGHGRDFANYILAITPRKRQAIRHLVFAEHFKADCWNRDPRLDVSDYTAVLRLCTGLRTFKHRFFPSCNPLSGDWVEEISEFLVALITSCPSLICVYIRKFYSYRCYMSVDRFDIRWTNRHEGRNVVMRQVKKGKETLRDVWDLFHRLKQSRPSLLNHLPSRRGIARTLGKLVLHTLGESRGHESAMVSSRTRARRNGAKTFDLERIPAVATDEHCDVVLQQANSSEWMTSEEVFTPRLKEVVSQRHVAEIYKILAWQYHNAAVDGHTAHPDHVLPLIRDLPWSNRRQKRRVLERFAQLGKRFDEKERSHV</sequence>
<protein>
    <recommendedName>
        <fullName evidence="2">DUF7730 domain-containing protein</fullName>
    </recommendedName>
</protein>
<accession>A0ABR0SAV2</accession>